<proteinExistence type="inferred from homology"/>
<evidence type="ECO:0000256" key="1">
    <source>
        <dbReference type="ARBA" id="ARBA00009437"/>
    </source>
</evidence>
<dbReference type="Proteomes" id="UP000306236">
    <property type="component" value="Unassembled WGS sequence"/>
</dbReference>
<organism evidence="6 7">
    <name type="scientific">Lampropedia aestuarii</name>
    <dbReference type="NCBI Taxonomy" id="2562762"/>
    <lineage>
        <taxon>Bacteria</taxon>
        <taxon>Pseudomonadati</taxon>
        <taxon>Pseudomonadota</taxon>
        <taxon>Betaproteobacteria</taxon>
        <taxon>Burkholderiales</taxon>
        <taxon>Comamonadaceae</taxon>
        <taxon>Lampropedia</taxon>
    </lineage>
</organism>
<name>A0A4S5C1Z7_9BURK</name>
<evidence type="ECO:0000313" key="7">
    <source>
        <dbReference type="Proteomes" id="UP000306236"/>
    </source>
</evidence>
<keyword evidence="7" id="KW-1185">Reference proteome</keyword>
<evidence type="ECO:0000259" key="5">
    <source>
        <dbReference type="PROSITE" id="PS50931"/>
    </source>
</evidence>
<feature type="domain" description="HTH lysR-type" evidence="5">
    <location>
        <begin position="3"/>
        <end position="60"/>
    </location>
</feature>
<dbReference type="OrthoDB" id="9808620at2"/>
<dbReference type="SUPFAM" id="SSF53850">
    <property type="entry name" value="Periplasmic binding protein-like II"/>
    <property type="match status" value="1"/>
</dbReference>
<comment type="similarity">
    <text evidence="1">Belongs to the LysR transcriptional regulatory family.</text>
</comment>
<accession>A0A4S5C1Z7</accession>
<gene>
    <name evidence="6" type="ORF">E8K88_00820</name>
</gene>
<dbReference type="Pfam" id="PF00126">
    <property type="entry name" value="HTH_1"/>
    <property type="match status" value="1"/>
</dbReference>
<keyword evidence="2" id="KW-0805">Transcription regulation</keyword>
<evidence type="ECO:0000256" key="4">
    <source>
        <dbReference type="ARBA" id="ARBA00023163"/>
    </source>
</evidence>
<evidence type="ECO:0000313" key="6">
    <source>
        <dbReference type="EMBL" id="THJ36476.1"/>
    </source>
</evidence>
<keyword evidence="4" id="KW-0804">Transcription</keyword>
<dbReference type="PANTHER" id="PTHR30126">
    <property type="entry name" value="HTH-TYPE TRANSCRIPTIONAL REGULATOR"/>
    <property type="match status" value="1"/>
</dbReference>
<dbReference type="NCBIfam" id="NF008095">
    <property type="entry name" value="PRK10837.1"/>
    <property type="match status" value="1"/>
</dbReference>
<dbReference type="CDD" id="cd08420">
    <property type="entry name" value="PBP2_CysL_like"/>
    <property type="match status" value="1"/>
</dbReference>
<evidence type="ECO:0000256" key="2">
    <source>
        <dbReference type="ARBA" id="ARBA00023015"/>
    </source>
</evidence>
<dbReference type="GO" id="GO:0000976">
    <property type="term" value="F:transcription cis-regulatory region binding"/>
    <property type="evidence" value="ECO:0007669"/>
    <property type="project" value="TreeGrafter"/>
</dbReference>
<dbReference type="RefSeq" id="WP_136404735.1">
    <property type="nucleotide sequence ID" value="NZ_SSWX01000001.1"/>
</dbReference>
<dbReference type="PANTHER" id="PTHR30126:SF94">
    <property type="entry name" value="LYSR FAMILY TRANSCRIPTIONAL REGULATOR"/>
    <property type="match status" value="1"/>
</dbReference>
<dbReference type="InterPro" id="IPR000847">
    <property type="entry name" value="LysR_HTH_N"/>
</dbReference>
<dbReference type="SUPFAM" id="SSF46785">
    <property type="entry name" value="Winged helix' DNA-binding domain"/>
    <property type="match status" value="1"/>
</dbReference>
<dbReference type="Pfam" id="PF03466">
    <property type="entry name" value="LysR_substrate"/>
    <property type="match status" value="1"/>
</dbReference>
<dbReference type="Gene3D" id="3.40.190.290">
    <property type="match status" value="1"/>
</dbReference>
<dbReference type="Gene3D" id="1.10.10.10">
    <property type="entry name" value="Winged helix-like DNA-binding domain superfamily/Winged helix DNA-binding domain"/>
    <property type="match status" value="1"/>
</dbReference>
<evidence type="ECO:0000256" key="3">
    <source>
        <dbReference type="ARBA" id="ARBA00023125"/>
    </source>
</evidence>
<keyword evidence="3" id="KW-0238">DNA-binding</keyword>
<dbReference type="AlphaFoldDB" id="A0A4S5C1Z7"/>
<dbReference type="GO" id="GO:0003700">
    <property type="term" value="F:DNA-binding transcription factor activity"/>
    <property type="evidence" value="ECO:0007669"/>
    <property type="project" value="InterPro"/>
</dbReference>
<dbReference type="PROSITE" id="PS50931">
    <property type="entry name" value="HTH_LYSR"/>
    <property type="match status" value="1"/>
</dbReference>
<protein>
    <submittedName>
        <fullName evidence="6">LysR family transcriptional regulator</fullName>
    </submittedName>
</protein>
<dbReference type="InterPro" id="IPR005119">
    <property type="entry name" value="LysR_subst-bd"/>
</dbReference>
<sequence>MRLTLRQLQIFAAIARNGSTASAGDEVGLSQSASSAALNELERLLSRPLFDRTGKRLVINENGRLLLPKALALLDAAADIEREADCLENSPPPLRIGASTTIGNHVLPQVLQQYLARWTTHSSTTDWHTRIMIGNTAEVCRMVCAFELDIGLIEGPSHEPDLQTRPWVNDELVLVAAPAMAAKMQANNATGVVSLRRLQAQVWLLREQGSGTRMAMDAALLPSLHTYRKSIELGSSEAIKYAAAQGLGIACVSQWVVSEMVQSGKLVRLQTSLPRLIRPFYIVMHRDKAPTHALHNLLTQLSTVNLT</sequence>
<reference evidence="6 7" key="1">
    <citation type="submission" date="2019-04" db="EMBL/GenBank/DDBJ databases">
        <title>Lampropedia sp YIM MLB12 draf genome.</title>
        <authorList>
            <person name="Wang Y.-X."/>
        </authorList>
    </citation>
    <scope>NUCLEOTIDE SEQUENCE [LARGE SCALE GENOMIC DNA]</scope>
    <source>
        <strain evidence="6 7">YIM MLB12</strain>
    </source>
</reference>
<dbReference type="InterPro" id="IPR036390">
    <property type="entry name" value="WH_DNA-bd_sf"/>
</dbReference>
<dbReference type="EMBL" id="SSWX01000001">
    <property type="protein sequence ID" value="THJ36476.1"/>
    <property type="molecule type" value="Genomic_DNA"/>
</dbReference>
<dbReference type="InterPro" id="IPR036388">
    <property type="entry name" value="WH-like_DNA-bd_sf"/>
</dbReference>
<comment type="caution">
    <text evidence="6">The sequence shown here is derived from an EMBL/GenBank/DDBJ whole genome shotgun (WGS) entry which is preliminary data.</text>
</comment>